<dbReference type="InterPro" id="IPR029063">
    <property type="entry name" value="SAM-dependent_MTases_sf"/>
</dbReference>
<proteinExistence type="predicted"/>
<dbReference type="PROSITE" id="PS51683">
    <property type="entry name" value="SAM_OMT_II"/>
    <property type="match status" value="1"/>
</dbReference>
<evidence type="ECO:0000256" key="2">
    <source>
        <dbReference type="ARBA" id="ARBA00022679"/>
    </source>
</evidence>
<dbReference type="Gene3D" id="3.40.50.150">
    <property type="entry name" value="Vaccinia Virus protein VP39"/>
    <property type="match status" value="1"/>
</dbReference>
<dbReference type="SUPFAM" id="SSF46785">
    <property type="entry name" value="Winged helix' DNA-binding domain"/>
    <property type="match status" value="1"/>
</dbReference>
<gene>
    <name evidence="5" type="ORF">ABVK25_012129</name>
</gene>
<dbReference type="InterPro" id="IPR036388">
    <property type="entry name" value="WH-like_DNA-bd_sf"/>
</dbReference>
<dbReference type="Gene3D" id="1.10.10.10">
    <property type="entry name" value="Winged helix-like DNA-binding domain superfamily/Winged helix DNA-binding domain"/>
    <property type="match status" value="1"/>
</dbReference>
<keyword evidence="3" id="KW-0949">S-adenosyl-L-methionine</keyword>
<evidence type="ECO:0000256" key="1">
    <source>
        <dbReference type="ARBA" id="ARBA00022603"/>
    </source>
</evidence>
<evidence type="ECO:0000313" key="5">
    <source>
        <dbReference type="EMBL" id="KAL2045417.1"/>
    </source>
</evidence>
<dbReference type="InterPro" id="IPR036390">
    <property type="entry name" value="WH_DNA-bd_sf"/>
</dbReference>
<dbReference type="PANTHER" id="PTHR43712">
    <property type="entry name" value="PUTATIVE (AFU_ORTHOLOGUE AFUA_4G14580)-RELATED"/>
    <property type="match status" value="1"/>
</dbReference>
<dbReference type="SUPFAM" id="SSF53335">
    <property type="entry name" value="S-adenosyl-L-methionine-dependent methyltransferases"/>
    <property type="match status" value="1"/>
</dbReference>
<evidence type="ECO:0000259" key="4">
    <source>
        <dbReference type="Pfam" id="PF00891"/>
    </source>
</evidence>
<feature type="domain" description="O-methyltransferase C-terminal" evidence="4">
    <location>
        <begin position="259"/>
        <end position="367"/>
    </location>
</feature>
<evidence type="ECO:0000256" key="3">
    <source>
        <dbReference type="ARBA" id="ARBA00022691"/>
    </source>
</evidence>
<keyword evidence="6" id="KW-1185">Reference proteome</keyword>
<sequence length="455" mass="50546">MASLSALSSTVSVRVHEITKYLDNHGLPPPSFDADSPSTLPADPVVQRARLDLIEAASALTNLAIGSADLTRWQVLESKYDDMVLYFLARFKVFDAVPLHEPISYSDLARKVDLVEPRLRRILQHAFTNHYFYSPKPDFVGHTSNSALVANDPLAYAWIFHNVDEVEPWYSTKAVEAFTRWGDTTDPRKTGPNLAAKRGEGKTLFDLLETEEEVEWGGVNGKGWRVKRVGDSDKFMASGGALKASDLHQGLDWGALGKATVVDICGSIGNVSLEIASRNPKLSFIVQDKANLEEQFHNNIPTHEKSRFSFQPHDIFTPEPVKGADVYFMRATLHKFSDKLAVAIIKNIVPAMQTNKSRLVTMDVVMDGGDPTDQAGNEDAIDKARGQSPGMGQTGAITRLNTSIDLQMMVVLNAKERTREEWTRLFKEADQRFALTACRQPLGNSACVLQWMLKE</sequence>
<dbReference type="PANTHER" id="PTHR43712:SF5">
    <property type="entry name" value="O-METHYLTRANSFERASE ASQN-RELATED"/>
    <property type="match status" value="1"/>
</dbReference>
<comment type="caution">
    <text evidence="5">The sequence shown here is derived from an EMBL/GenBank/DDBJ whole genome shotgun (WGS) entry which is preliminary data.</text>
</comment>
<evidence type="ECO:0000313" key="6">
    <source>
        <dbReference type="Proteomes" id="UP001590951"/>
    </source>
</evidence>
<name>A0ABR4AI16_9LECA</name>
<dbReference type="InterPro" id="IPR016461">
    <property type="entry name" value="COMT-like"/>
</dbReference>
<protein>
    <recommendedName>
        <fullName evidence="4">O-methyltransferase C-terminal domain-containing protein</fullName>
    </recommendedName>
</protein>
<organism evidence="5 6">
    <name type="scientific">Lepraria finkii</name>
    <dbReference type="NCBI Taxonomy" id="1340010"/>
    <lineage>
        <taxon>Eukaryota</taxon>
        <taxon>Fungi</taxon>
        <taxon>Dikarya</taxon>
        <taxon>Ascomycota</taxon>
        <taxon>Pezizomycotina</taxon>
        <taxon>Lecanoromycetes</taxon>
        <taxon>OSLEUM clade</taxon>
        <taxon>Lecanoromycetidae</taxon>
        <taxon>Lecanorales</taxon>
        <taxon>Lecanorineae</taxon>
        <taxon>Stereocaulaceae</taxon>
        <taxon>Lepraria</taxon>
    </lineage>
</organism>
<dbReference type="Pfam" id="PF00891">
    <property type="entry name" value="Methyltransf_2"/>
    <property type="match status" value="1"/>
</dbReference>
<dbReference type="Proteomes" id="UP001590951">
    <property type="component" value="Unassembled WGS sequence"/>
</dbReference>
<keyword evidence="2" id="KW-0808">Transferase</keyword>
<reference evidence="5 6" key="1">
    <citation type="submission" date="2024-09" db="EMBL/GenBank/DDBJ databases">
        <title>Rethinking Asexuality: The Enigmatic Case of Functional Sexual Genes in Lepraria (Stereocaulaceae).</title>
        <authorList>
            <person name="Doellman M."/>
            <person name="Sun Y."/>
            <person name="Barcenas-Pena A."/>
            <person name="Lumbsch H.T."/>
            <person name="Grewe F."/>
        </authorList>
    </citation>
    <scope>NUCLEOTIDE SEQUENCE [LARGE SCALE GENOMIC DNA]</scope>
    <source>
        <strain evidence="5 6">Grewe 0041</strain>
    </source>
</reference>
<dbReference type="InterPro" id="IPR001077">
    <property type="entry name" value="COMT_C"/>
</dbReference>
<dbReference type="EMBL" id="JBHFEH010000146">
    <property type="protein sequence ID" value="KAL2045417.1"/>
    <property type="molecule type" value="Genomic_DNA"/>
</dbReference>
<keyword evidence="1" id="KW-0489">Methyltransferase</keyword>
<accession>A0ABR4AI16</accession>